<feature type="transmembrane region" description="Helical" evidence="1">
    <location>
        <begin position="20"/>
        <end position="39"/>
    </location>
</feature>
<sequence length="144" mass="15622">MLLQMLILPLGQGAKPLVTWGMKYLHIGSYLLLLLFVGINYRERALWVMALGMLSNFLVITVNGGHMPASLDALRAAGRAATVEALLTDGVSGNVMLMGEATKLNFLGDIFWLPSWVPWANAFSIGDLLLGVGVIWLLVKKPDG</sequence>
<accession>H5SU99</accession>
<organism evidence="2">
    <name type="scientific">Acetithermum autotrophicum</name>
    <dbReference type="NCBI Taxonomy" id="1446466"/>
    <lineage>
        <taxon>Bacteria</taxon>
        <taxon>Candidatus Bipolaricaulota</taxon>
        <taxon>Candidatus Acetithermum</taxon>
    </lineage>
</organism>
<feature type="transmembrane region" description="Helical" evidence="1">
    <location>
        <begin position="116"/>
        <end position="139"/>
    </location>
</feature>
<protein>
    <submittedName>
        <fullName evidence="2">Hypothetical conserved protein</fullName>
    </submittedName>
</protein>
<name>H5SU99_ACEAU</name>
<keyword evidence="1" id="KW-0812">Transmembrane</keyword>
<gene>
    <name evidence="2" type="ORF">HGMM_OP4C735</name>
</gene>
<dbReference type="AlphaFoldDB" id="H5SU99"/>
<reference evidence="2" key="2">
    <citation type="journal article" date="2012" name="PLoS ONE">
        <title>A Deeply Branching Thermophilic Bacterium with an Ancient Acetyl-CoA Pathway Dominates a Subsurface Ecosystem.</title>
        <authorList>
            <person name="Takami H."/>
            <person name="Noguchi H."/>
            <person name="Takaki Y."/>
            <person name="Uchiyama I."/>
            <person name="Toyoda A."/>
            <person name="Nishi S."/>
            <person name="Chee G.-J."/>
            <person name="Arai W."/>
            <person name="Nunoura T."/>
            <person name="Itoh T."/>
            <person name="Hattori M."/>
            <person name="Takai K."/>
        </authorList>
    </citation>
    <scope>NUCLEOTIDE SEQUENCE</scope>
</reference>
<evidence type="ECO:0000256" key="1">
    <source>
        <dbReference type="SAM" id="Phobius"/>
    </source>
</evidence>
<proteinExistence type="predicted"/>
<reference evidence="2" key="1">
    <citation type="journal article" date="2005" name="Environ. Microbiol.">
        <title>Genetic and functional properties of uncultivated thermophilic crenarchaeotes from a subsurface gold mine as revealed by analysis of genome fragments.</title>
        <authorList>
            <person name="Nunoura T."/>
            <person name="Hirayama H."/>
            <person name="Takami H."/>
            <person name="Oida H."/>
            <person name="Nishi S."/>
            <person name="Shimamura S."/>
            <person name="Suzuki Y."/>
            <person name="Inagaki F."/>
            <person name="Takai K."/>
            <person name="Nealson K.H."/>
            <person name="Horikoshi K."/>
        </authorList>
    </citation>
    <scope>NUCLEOTIDE SEQUENCE</scope>
</reference>
<keyword evidence="1" id="KW-0472">Membrane</keyword>
<dbReference type="InterPro" id="IPR035168">
    <property type="entry name" value="DUF5317"/>
</dbReference>
<evidence type="ECO:0000313" key="2">
    <source>
        <dbReference type="EMBL" id="BAL60099.1"/>
    </source>
</evidence>
<feature type="transmembrane region" description="Helical" evidence="1">
    <location>
        <begin position="46"/>
        <end position="65"/>
    </location>
</feature>
<dbReference type="Pfam" id="PF17248">
    <property type="entry name" value="DUF5317"/>
    <property type="match status" value="1"/>
</dbReference>
<keyword evidence="1" id="KW-1133">Transmembrane helix</keyword>
<dbReference type="EMBL" id="AP011803">
    <property type="protein sequence ID" value="BAL60099.1"/>
    <property type="molecule type" value="Genomic_DNA"/>
</dbReference>